<protein>
    <submittedName>
        <fullName evidence="2">Uncharacterized protein</fullName>
    </submittedName>
</protein>
<dbReference type="RefSeq" id="YP_007238000.1">
    <property type="nucleotide sequence ID" value="NC_019931.1"/>
</dbReference>
<keyword evidence="3" id="KW-1185">Reference proteome</keyword>
<feature type="transmembrane region" description="Helical" evidence="1">
    <location>
        <begin position="12"/>
        <end position="34"/>
    </location>
</feature>
<reference evidence="2 3" key="1">
    <citation type="journal article" date="2012" name="J. Virol.">
        <title>Complete genome sequences of two Helicobacter pylori bacteriophages isolated from Japanese patients.</title>
        <authorList>
            <person name="Uchiyama J."/>
            <person name="Takeuchi H."/>
            <person name="Kato S."/>
            <person name="Takemura-Uchiyama I."/>
            <person name="Ujihara T."/>
            <person name="Daibata M."/>
            <person name="Matsuzaki S."/>
        </authorList>
    </citation>
    <scope>NUCLEOTIDE SEQUENCE [LARGE SCALE GENOMIC DNA]</scope>
</reference>
<name>I7HHP5_9CAUD</name>
<evidence type="ECO:0000313" key="3">
    <source>
        <dbReference type="Proteomes" id="UP000002910"/>
    </source>
</evidence>
<evidence type="ECO:0000313" key="2">
    <source>
        <dbReference type="EMBL" id="BAM34794.1"/>
    </source>
</evidence>
<accession>I7HHP5</accession>
<dbReference type="KEGG" id="vg:14297515"/>
<evidence type="ECO:0000256" key="1">
    <source>
        <dbReference type="SAM" id="Phobius"/>
    </source>
</evidence>
<keyword evidence="1" id="KW-1133">Transmembrane helix</keyword>
<sequence length="81" mass="9498">MKEARMWNEKIIRIIPAVLFLFCLLEIFELVLVINDVNKTEKLEAKVEDNLKALERITILLNEHLEGMALQHSKDKRAIIK</sequence>
<organism evidence="2 3">
    <name type="scientific">Helicobacter phage KHP40</name>
    <dbReference type="NCBI Taxonomy" id="1204178"/>
    <lineage>
        <taxon>Viruses</taxon>
        <taxon>Duplodnaviria</taxon>
        <taxon>Heunggongvirae</taxon>
        <taxon>Uroviricota</taxon>
        <taxon>Caudoviricetes</taxon>
        <taxon>Schmidvirus</taxon>
        <taxon>Schmidvirus KHP40</taxon>
    </lineage>
</organism>
<keyword evidence="1" id="KW-0472">Membrane</keyword>
<dbReference type="GeneID" id="14297515"/>
<dbReference type="Proteomes" id="UP000002910">
    <property type="component" value="Segment"/>
</dbReference>
<dbReference type="EMBL" id="AB731695">
    <property type="protein sequence ID" value="BAM34794.1"/>
    <property type="molecule type" value="Genomic_DNA"/>
</dbReference>
<keyword evidence="1" id="KW-0812">Transmembrane</keyword>
<proteinExistence type="predicted"/>